<name>A0A6A4G9Z7_9AGAR</name>
<sequence length="146" mass="16648">MIHSDIAFKQLRLSDIASSTVNYSLPAKYFRRRNFEELRAAFTLLPTSLSSLDNVKAFSSWIHEDSMTTKRAWPFPLGSPFKGNKALLDESTELLSFVMPMIRRLEAPNPCFNSSIDLGRASPFTQNPYIVSRYDVYAFLFVLPIS</sequence>
<evidence type="ECO:0000313" key="1">
    <source>
        <dbReference type="EMBL" id="KAE9382292.1"/>
    </source>
</evidence>
<dbReference type="AlphaFoldDB" id="A0A6A4G9Z7"/>
<organism evidence="1 2">
    <name type="scientific">Gymnopus androsaceus JB14</name>
    <dbReference type="NCBI Taxonomy" id="1447944"/>
    <lineage>
        <taxon>Eukaryota</taxon>
        <taxon>Fungi</taxon>
        <taxon>Dikarya</taxon>
        <taxon>Basidiomycota</taxon>
        <taxon>Agaricomycotina</taxon>
        <taxon>Agaricomycetes</taxon>
        <taxon>Agaricomycetidae</taxon>
        <taxon>Agaricales</taxon>
        <taxon>Marasmiineae</taxon>
        <taxon>Omphalotaceae</taxon>
        <taxon>Gymnopus</taxon>
    </lineage>
</organism>
<keyword evidence="2" id="KW-1185">Reference proteome</keyword>
<dbReference type="Proteomes" id="UP000799118">
    <property type="component" value="Unassembled WGS sequence"/>
</dbReference>
<accession>A0A6A4G9Z7</accession>
<protein>
    <submittedName>
        <fullName evidence="1">Uncharacterized protein</fullName>
    </submittedName>
</protein>
<evidence type="ECO:0000313" key="2">
    <source>
        <dbReference type="Proteomes" id="UP000799118"/>
    </source>
</evidence>
<dbReference type="OrthoDB" id="2548253at2759"/>
<proteinExistence type="predicted"/>
<gene>
    <name evidence="1" type="ORF">BT96DRAFT_1010942</name>
</gene>
<reference evidence="1" key="1">
    <citation type="journal article" date="2019" name="Environ. Microbiol.">
        <title>Fungal ecological strategies reflected in gene transcription - a case study of two litter decomposers.</title>
        <authorList>
            <person name="Barbi F."/>
            <person name="Kohler A."/>
            <person name="Barry K."/>
            <person name="Baskaran P."/>
            <person name="Daum C."/>
            <person name="Fauchery L."/>
            <person name="Ihrmark K."/>
            <person name="Kuo A."/>
            <person name="LaButti K."/>
            <person name="Lipzen A."/>
            <person name="Morin E."/>
            <person name="Grigoriev I.V."/>
            <person name="Henrissat B."/>
            <person name="Lindahl B."/>
            <person name="Martin F."/>
        </authorList>
    </citation>
    <scope>NUCLEOTIDE SEQUENCE</scope>
    <source>
        <strain evidence="1">JB14</strain>
    </source>
</reference>
<dbReference type="EMBL" id="ML771842">
    <property type="protein sequence ID" value="KAE9382292.1"/>
    <property type="molecule type" value="Genomic_DNA"/>
</dbReference>